<reference evidence="6" key="1">
    <citation type="journal article" date="2019" name="Int. J. Syst. Evol. Microbiol.">
        <title>The Global Catalogue of Microorganisms (GCM) 10K type strain sequencing project: providing services to taxonomists for standard genome sequencing and annotation.</title>
        <authorList>
            <consortium name="The Broad Institute Genomics Platform"/>
            <consortium name="The Broad Institute Genome Sequencing Center for Infectious Disease"/>
            <person name="Wu L."/>
            <person name="Ma J."/>
        </authorList>
    </citation>
    <scope>NUCLEOTIDE SEQUENCE [LARGE SCALE GENOMIC DNA]</scope>
    <source>
        <strain evidence="6">CCUG 59778</strain>
    </source>
</reference>
<dbReference type="InterPro" id="IPR041698">
    <property type="entry name" value="Methyltransf_25"/>
</dbReference>
<dbReference type="EMBL" id="JBHSEC010000001">
    <property type="protein sequence ID" value="MFC4408893.1"/>
    <property type="molecule type" value="Genomic_DNA"/>
</dbReference>
<keyword evidence="2" id="KW-0808">Transferase</keyword>
<evidence type="ECO:0000256" key="2">
    <source>
        <dbReference type="ARBA" id="ARBA00022679"/>
    </source>
</evidence>
<sequence length="248" mass="28922">MNRLQLDEIAGGILVKETINNYEDLLQMLDHFLKEESTFNWDHFYSVRERNVPFFANEPDENLVEYIEKQLIKPGKVLELGCGPGRNAIYLAEKGFIVDAIDLSEEALEWGRERANERNLNINFIQQNIFDLDIEESSYDLVYDSGCFHHIAPHRRMSYLDLVKRALKPEGFFGITCFMEGGKFGGADLSDWEVYRLRSLKGGLGYTEEKLRPIFKDFEEIEIRKMNSRPNENRFGLEGLLTALFKYR</sequence>
<keyword evidence="1 5" id="KW-0489">Methyltransferase</keyword>
<keyword evidence="6" id="KW-1185">Reference proteome</keyword>
<dbReference type="CDD" id="cd02440">
    <property type="entry name" value="AdoMet_MTases"/>
    <property type="match status" value="1"/>
</dbReference>
<dbReference type="PANTHER" id="PTHR43464:SF19">
    <property type="entry name" value="UBIQUINONE BIOSYNTHESIS O-METHYLTRANSFERASE, MITOCHONDRIAL"/>
    <property type="match status" value="1"/>
</dbReference>
<gene>
    <name evidence="5" type="ORF">ACFOZY_00445</name>
</gene>
<organism evidence="5 6">
    <name type="scientific">Chungangia koreensis</name>
    <dbReference type="NCBI Taxonomy" id="752657"/>
    <lineage>
        <taxon>Bacteria</taxon>
        <taxon>Bacillati</taxon>
        <taxon>Bacillota</taxon>
        <taxon>Bacilli</taxon>
        <taxon>Lactobacillales</taxon>
        <taxon>Chungangia</taxon>
    </lineage>
</organism>
<name>A0ABV8WZ34_9LACT</name>
<protein>
    <submittedName>
        <fullName evidence="5">Class I SAM-dependent methyltransferase</fullName>
    </submittedName>
</protein>
<evidence type="ECO:0000259" key="4">
    <source>
        <dbReference type="Pfam" id="PF13649"/>
    </source>
</evidence>
<dbReference type="GO" id="GO:0008168">
    <property type="term" value="F:methyltransferase activity"/>
    <property type="evidence" value="ECO:0007669"/>
    <property type="project" value="UniProtKB-KW"/>
</dbReference>
<evidence type="ECO:0000256" key="1">
    <source>
        <dbReference type="ARBA" id="ARBA00022603"/>
    </source>
</evidence>
<evidence type="ECO:0000313" key="5">
    <source>
        <dbReference type="EMBL" id="MFC4408893.1"/>
    </source>
</evidence>
<accession>A0ABV8WZ34</accession>
<dbReference type="RefSeq" id="WP_378151072.1">
    <property type="nucleotide sequence ID" value="NZ_JBHSEC010000001.1"/>
</dbReference>
<keyword evidence="3" id="KW-0949">S-adenosyl-L-methionine</keyword>
<dbReference type="Pfam" id="PF13649">
    <property type="entry name" value="Methyltransf_25"/>
    <property type="match status" value="1"/>
</dbReference>
<dbReference type="GO" id="GO:0032259">
    <property type="term" value="P:methylation"/>
    <property type="evidence" value="ECO:0007669"/>
    <property type="project" value="UniProtKB-KW"/>
</dbReference>
<dbReference type="PANTHER" id="PTHR43464">
    <property type="entry name" value="METHYLTRANSFERASE"/>
    <property type="match status" value="1"/>
</dbReference>
<evidence type="ECO:0000313" key="6">
    <source>
        <dbReference type="Proteomes" id="UP001595817"/>
    </source>
</evidence>
<comment type="caution">
    <text evidence="5">The sequence shown here is derived from an EMBL/GenBank/DDBJ whole genome shotgun (WGS) entry which is preliminary data.</text>
</comment>
<dbReference type="Proteomes" id="UP001595817">
    <property type="component" value="Unassembled WGS sequence"/>
</dbReference>
<dbReference type="SUPFAM" id="SSF53335">
    <property type="entry name" value="S-adenosyl-L-methionine-dependent methyltransferases"/>
    <property type="match status" value="1"/>
</dbReference>
<dbReference type="InterPro" id="IPR029063">
    <property type="entry name" value="SAM-dependent_MTases_sf"/>
</dbReference>
<evidence type="ECO:0000256" key="3">
    <source>
        <dbReference type="ARBA" id="ARBA00022691"/>
    </source>
</evidence>
<feature type="domain" description="Methyltransferase" evidence="4">
    <location>
        <begin position="77"/>
        <end position="171"/>
    </location>
</feature>
<proteinExistence type="predicted"/>
<dbReference type="Gene3D" id="3.40.50.150">
    <property type="entry name" value="Vaccinia Virus protein VP39"/>
    <property type="match status" value="1"/>
</dbReference>